<dbReference type="EMBL" id="UINC01186162">
    <property type="protein sequence ID" value="SVD98253.1"/>
    <property type="molecule type" value="Genomic_DNA"/>
</dbReference>
<sequence>MACKDQTIVITGNQREQSPVNRRFEGAKRAVRGLTDKTADIS</sequence>
<gene>
    <name evidence="1" type="ORF">METZ01_LOCUS451107</name>
</gene>
<accession>A0A382ZS52</accession>
<dbReference type="AlphaFoldDB" id="A0A382ZS52"/>
<reference evidence="1" key="1">
    <citation type="submission" date="2018-05" db="EMBL/GenBank/DDBJ databases">
        <authorList>
            <person name="Lanie J.A."/>
            <person name="Ng W.-L."/>
            <person name="Kazmierczak K.M."/>
            <person name="Andrzejewski T.M."/>
            <person name="Davidsen T.M."/>
            <person name="Wayne K.J."/>
            <person name="Tettelin H."/>
            <person name="Glass J.I."/>
            <person name="Rusch D."/>
            <person name="Podicherti R."/>
            <person name="Tsui H.-C.T."/>
            <person name="Winkler M.E."/>
        </authorList>
    </citation>
    <scope>NUCLEOTIDE SEQUENCE</scope>
</reference>
<name>A0A382ZS52_9ZZZZ</name>
<organism evidence="1">
    <name type="scientific">marine metagenome</name>
    <dbReference type="NCBI Taxonomy" id="408172"/>
    <lineage>
        <taxon>unclassified sequences</taxon>
        <taxon>metagenomes</taxon>
        <taxon>ecological metagenomes</taxon>
    </lineage>
</organism>
<protein>
    <submittedName>
        <fullName evidence="1">Uncharacterized protein</fullName>
    </submittedName>
</protein>
<evidence type="ECO:0000313" key="1">
    <source>
        <dbReference type="EMBL" id="SVD98253.1"/>
    </source>
</evidence>
<proteinExistence type="predicted"/>